<reference evidence="1 2" key="1">
    <citation type="submission" date="2019-11" db="EMBL/GenBank/DDBJ databases">
        <authorList>
            <person name="Holert J."/>
        </authorList>
    </citation>
    <scope>NUCLEOTIDE SEQUENCE [LARGE SCALE GENOMIC DNA]</scope>
    <source>
        <strain evidence="1">BC8_1</strain>
    </source>
</reference>
<evidence type="ECO:0000313" key="2">
    <source>
        <dbReference type="Proteomes" id="UP000430146"/>
    </source>
</evidence>
<sequence length="189" mass="20350">MVDMTTPIQIAADQLAYIGLPATLYKQVEFAESTGWPPRAGCRSSPDFSPARVWARIDLAEWLDVSSHVFGPHRANELATLGGVGRTLRLAGEGSIVLWALDIIEPHIWVDHPTVALAVTELVCVGPVLPDRLVAATYDALTAVGWAEHPTMPPNSGCVVNRTTCSHSAWYDGIATPQYQLPPGVEQAS</sequence>
<dbReference type="AlphaFoldDB" id="A0A5S9R4P1"/>
<keyword evidence="2" id="KW-1185">Reference proteome</keyword>
<protein>
    <submittedName>
        <fullName evidence="1">Uncharacterized protein</fullName>
    </submittedName>
</protein>
<proteinExistence type="predicted"/>
<evidence type="ECO:0000313" key="1">
    <source>
        <dbReference type="EMBL" id="CAA0127296.1"/>
    </source>
</evidence>
<dbReference type="RefSeq" id="WP_159232857.1">
    <property type="nucleotide sequence ID" value="NZ_CACSIP010000029.1"/>
</dbReference>
<gene>
    <name evidence="1" type="ORF">AELLOGFF_05151</name>
</gene>
<dbReference type="EMBL" id="CACSIP010000029">
    <property type="protein sequence ID" value="CAA0127296.1"/>
    <property type="molecule type" value="Genomic_DNA"/>
</dbReference>
<accession>A0A5S9R4P1</accession>
<dbReference type="Proteomes" id="UP000430146">
    <property type="component" value="Unassembled WGS sequence"/>
</dbReference>
<dbReference type="OrthoDB" id="4628726at2"/>
<name>A0A5S9R4P1_MYCVN</name>
<organism evidence="1 2">
    <name type="scientific">Mycolicibacterium vanbaalenii</name>
    <name type="common">Mycobacterium vanbaalenii</name>
    <dbReference type="NCBI Taxonomy" id="110539"/>
    <lineage>
        <taxon>Bacteria</taxon>
        <taxon>Bacillati</taxon>
        <taxon>Actinomycetota</taxon>
        <taxon>Actinomycetes</taxon>
        <taxon>Mycobacteriales</taxon>
        <taxon>Mycobacteriaceae</taxon>
        <taxon>Mycolicibacterium</taxon>
    </lineage>
</organism>